<feature type="compositionally biased region" description="Basic and acidic residues" evidence="1">
    <location>
        <begin position="129"/>
        <end position="142"/>
    </location>
</feature>
<reference evidence="3" key="1">
    <citation type="submission" date="2021-05" db="UniProtKB">
        <authorList>
            <consortium name="EnsemblPlants"/>
        </authorList>
    </citation>
    <scope>IDENTIFICATION</scope>
    <source>
        <strain evidence="3">subsp. malaccensis</strain>
    </source>
</reference>
<feature type="region of interest" description="Disordered" evidence="1">
    <location>
        <begin position="1"/>
        <end position="67"/>
    </location>
</feature>
<name>A0A804KS37_MUSAM</name>
<feature type="compositionally biased region" description="Low complexity" evidence="1">
    <location>
        <begin position="56"/>
        <end position="66"/>
    </location>
</feature>
<proteinExistence type="predicted"/>
<feature type="region of interest" description="Disordered" evidence="1">
    <location>
        <begin position="93"/>
        <end position="151"/>
    </location>
</feature>
<feature type="region of interest" description="Disordered" evidence="1">
    <location>
        <begin position="166"/>
        <end position="187"/>
    </location>
</feature>
<evidence type="ECO:0000256" key="1">
    <source>
        <dbReference type="SAM" id="MobiDB-lite"/>
    </source>
</evidence>
<dbReference type="AlphaFoldDB" id="A0A804KS37"/>
<dbReference type="InParanoid" id="A0A804KS37"/>
<dbReference type="EnsemblPlants" id="Ma10_t03290.1">
    <property type="protein sequence ID" value="Ma10_p03290.1"/>
    <property type="gene ID" value="Ma10_g03290"/>
</dbReference>
<feature type="region of interest" description="Disordered" evidence="1">
    <location>
        <begin position="346"/>
        <end position="386"/>
    </location>
</feature>
<dbReference type="OrthoDB" id="1752139at2759"/>
<evidence type="ECO:0000259" key="2">
    <source>
        <dbReference type="Pfam" id="PF03732"/>
    </source>
</evidence>
<evidence type="ECO:0000313" key="3">
    <source>
        <dbReference type="EnsemblPlants" id="Ma10_p03290.1"/>
    </source>
</evidence>
<feature type="compositionally biased region" description="Basic and acidic residues" evidence="1">
    <location>
        <begin position="346"/>
        <end position="356"/>
    </location>
</feature>
<keyword evidence="4" id="KW-1185">Reference proteome</keyword>
<dbReference type="Proteomes" id="UP000012960">
    <property type="component" value="Unplaced"/>
</dbReference>
<evidence type="ECO:0000313" key="4">
    <source>
        <dbReference type="Proteomes" id="UP000012960"/>
    </source>
</evidence>
<dbReference type="Pfam" id="PF03732">
    <property type="entry name" value="Retrotrans_gag"/>
    <property type="match status" value="1"/>
</dbReference>
<dbReference type="OMA" id="VESPMIA"/>
<dbReference type="Gramene" id="Ma10_t03290.1">
    <property type="protein sequence ID" value="Ma10_p03290.1"/>
    <property type="gene ID" value="Ma10_g03290"/>
</dbReference>
<feature type="compositionally biased region" description="Basic and acidic residues" evidence="1">
    <location>
        <begin position="166"/>
        <end position="182"/>
    </location>
</feature>
<feature type="compositionally biased region" description="Basic and acidic residues" evidence="1">
    <location>
        <begin position="23"/>
        <end position="34"/>
    </location>
</feature>
<protein>
    <recommendedName>
        <fullName evidence="2">Retrotransposon gag domain-containing protein</fullName>
    </recommendedName>
</protein>
<dbReference type="InterPro" id="IPR005162">
    <property type="entry name" value="Retrotrans_gag_dom"/>
</dbReference>
<feature type="domain" description="Retrotransposon gag" evidence="2">
    <location>
        <begin position="239"/>
        <end position="309"/>
    </location>
</feature>
<sequence length="489" mass="54653">MSSDQRIHLGGPSTAGLPTPGEHPPHDETRDERPAAVSERYWQLFNDPGLSPPNGAPAGPSSVSPEAFHDLPHQVRALTSMVQTIIPIVSQRTPLHATRPSQQRGTHVRTHVPLPELPGSPRNPTTRPGSREAEDTASRPEPEAPTADSTNALRAQLRLVSQRLDEVQQEVRKSKGELEADGHQGSPFTPEIQDQAIPPHFRLPLLDAYDGTTDPADHVAAFRAQMALFGTSDALMCRAFPTTLRGPARTWYSGLKPGTVASFDQLAKDFELNFLAYARPKPSMALLLELNQKEDEPLSHFVNRFMTQIRGLFFWLLVERPPAAVPEMLQRASQFIAAETWMAGKREEHKKLKSEPPRQQQPAASRRKMDRPDPRPPLPALNSSRTEIFLHKKGKGLLKDPHPMRNPRELADRSRYCRFHRQHGHDTEQCYELKRQIEELILRGHLGQYLRPNKEQSPRLEGPVERHIDVIAGGPTLGGGSMSGRKAYA</sequence>
<accession>A0A804KS37</accession>
<dbReference type="PANTHER" id="PTHR33223:SF10">
    <property type="entry name" value="AMINOTRANSFERASE-LIKE PLANT MOBILE DOMAIN-CONTAINING PROTEIN"/>
    <property type="match status" value="1"/>
</dbReference>
<dbReference type="PANTHER" id="PTHR33223">
    <property type="entry name" value="CCHC-TYPE DOMAIN-CONTAINING PROTEIN"/>
    <property type="match status" value="1"/>
</dbReference>
<organism evidence="3 4">
    <name type="scientific">Musa acuminata subsp. malaccensis</name>
    <name type="common">Wild banana</name>
    <name type="synonym">Musa malaccensis</name>
    <dbReference type="NCBI Taxonomy" id="214687"/>
    <lineage>
        <taxon>Eukaryota</taxon>
        <taxon>Viridiplantae</taxon>
        <taxon>Streptophyta</taxon>
        <taxon>Embryophyta</taxon>
        <taxon>Tracheophyta</taxon>
        <taxon>Spermatophyta</taxon>
        <taxon>Magnoliopsida</taxon>
        <taxon>Liliopsida</taxon>
        <taxon>Zingiberales</taxon>
        <taxon>Musaceae</taxon>
        <taxon>Musa</taxon>
    </lineage>
</organism>